<dbReference type="EMBL" id="MCBR01006889">
    <property type="protein sequence ID" value="RKF76823.1"/>
    <property type="molecule type" value="Genomic_DNA"/>
</dbReference>
<name>A0A420IQL0_9PEZI</name>
<sequence>LYESISNPEIRDKLEAAVVIECKAEEVYKKYRSNCLSSKLPHEKNSIIRAEQVTKNKTSAQNPWTEIVRRKPRTLEQDQQWRGMSTNFIKTGRAEKMQVAHSAITQVTRVNSVCAVTTFSEVIRFAL</sequence>
<comment type="caution">
    <text evidence="1">The sequence shown here is derived from an EMBL/GenBank/DDBJ whole genome shotgun (WGS) entry which is preliminary data.</text>
</comment>
<dbReference type="Proteomes" id="UP000285405">
    <property type="component" value="Unassembled WGS sequence"/>
</dbReference>
<protein>
    <submittedName>
        <fullName evidence="1">Putative eka-like protein</fullName>
    </submittedName>
</protein>
<gene>
    <name evidence="1" type="ORF">GcC1_068019</name>
</gene>
<proteinExistence type="predicted"/>
<reference evidence="1 2" key="1">
    <citation type="journal article" date="2018" name="BMC Genomics">
        <title>Comparative genome analyses reveal sequence features reflecting distinct modes of host-adaptation between dicot and monocot powdery mildew.</title>
        <authorList>
            <person name="Wu Y."/>
            <person name="Ma X."/>
            <person name="Pan Z."/>
            <person name="Kale S.D."/>
            <person name="Song Y."/>
            <person name="King H."/>
            <person name="Zhang Q."/>
            <person name="Presley C."/>
            <person name="Deng X."/>
            <person name="Wei C.I."/>
            <person name="Xiao S."/>
        </authorList>
    </citation>
    <scope>NUCLEOTIDE SEQUENCE [LARGE SCALE GENOMIC DNA]</scope>
    <source>
        <strain evidence="1">UCSC1</strain>
    </source>
</reference>
<evidence type="ECO:0000313" key="2">
    <source>
        <dbReference type="Proteomes" id="UP000285405"/>
    </source>
</evidence>
<organism evidence="1 2">
    <name type="scientific">Golovinomyces cichoracearum</name>
    <dbReference type="NCBI Taxonomy" id="62708"/>
    <lineage>
        <taxon>Eukaryota</taxon>
        <taxon>Fungi</taxon>
        <taxon>Dikarya</taxon>
        <taxon>Ascomycota</taxon>
        <taxon>Pezizomycotina</taxon>
        <taxon>Leotiomycetes</taxon>
        <taxon>Erysiphales</taxon>
        <taxon>Erysiphaceae</taxon>
        <taxon>Golovinomyces</taxon>
    </lineage>
</organism>
<feature type="non-terminal residue" evidence="1">
    <location>
        <position position="1"/>
    </location>
</feature>
<evidence type="ECO:0000313" key="1">
    <source>
        <dbReference type="EMBL" id="RKF76823.1"/>
    </source>
</evidence>
<dbReference type="AlphaFoldDB" id="A0A420IQL0"/>
<accession>A0A420IQL0</accession>